<keyword evidence="2" id="KW-0808">Transferase</keyword>
<dbReference type="Gene3D" id="3.90.550.10">
    <property type="entry name" value="Spore Coat Polysaccharide Biosynthesis Protein SpsA, Chain A"/>
    <property type="match status" value="1"/>
</dbReference>
<dbReference type="InterPro" id="IPR029044">
    <property type="entry name" value="Nucleotide-diphossugar_trans"/>
</dbReference>
<proteinExistence type="predicted"/>
<dbReference type="RefSeq" id="WP_176640058.1">
    <property type="nucleotide sequence ID" value="NZ_JABXXP010000156.1"/>
</dbReference>
<reference evidence="2 3" key="1">
    <citation type="submission" date="2020-06" db="EMBL/GenBank/DDBJ databases">
        <title>Description of novel acetic acid bacteria.</title>
        <authorList>
            <person name="Sombolestani A."/>
        </authorList>
    </citation>
    <scope>NUCLEOTIDE SEQUENCE [LARGE SCALE GENOMIC DNA]</scope>
    <source>
        <strain evidence="2 3">LMG 31431</strain>
    </source>
</reference>
<feature type="domain" description="Glycosyltransferase 2-like" evidence="1">
    <location>
        <begin position="7"/>
        <end position="109"/>
    </location>
</feature>
<dbReference type="AlphaFoldDB" id="A0A7Y7IVY1"/>
<protein>
    <submittedName>
        <fullName evidence="2">Glycosyltransferase family 2 protein</fullName>
    </submittedName>
</protein>
<comment type="caution">
    <text evidence="2">The sequence shown here is derived from an EMBL/GenBank/DDBJ whole genome shotgun (WGS) entry which is preliminary data.</text>
</comment>
<evidence type="ECO:0000313" key="2">
    <source>
        <dbReference type="EMBL" id="NVN11339.1"/>
    </source>
</evidence>
<dbReference type="CDD" id="cd00761">
    <property type="entry name" value="Glyco_tranf_GTA_type"/>
    <property type="match status" value="1"/>
</dbReference>
<dbReference type="InterPro" id="IPR001173">
    <property type="entry name" value="Glyco_trans_2-like"/>
</dbReference>
<accession>A0A7Y7IVY1</accession>
<dbReference type="PANTHER" id="PTHR43685">
    <property type="entry name" value="GLYCOSYLTRANSFERASE"/>
    <property type="match status" value="1"/>
</dbReference>
<dbReference type="Pfam" id="PF00535">
    <property type="entry name" value="Glycos_transf_2"/>
    <property type="match status" value="1"/>
</dbReference>
<sequence>MTAPEISAILTTHNRAHLLPRVLDGLRNQTLQASRFEIVAVDDGSTDNTCDVLASWRNRLPIRVLSQRAAGLAAAKNLGVFAARAPVVVFLDDDDVVMPDFLCMHLSVHLAHPGIETAVLSRTVLAPEIDVLPVMRHVTRSGMQLFSYDWIRPGQILGFREFWGGRSSCKRSLLVRHGVFHPAFRFGCEDIELGWRLSRHGLRVIYEPEACAVMIRALSFDQFCDRSYRQGRSQYLFATLHPDRAIQDYCEIDDAVAAWRRDWSGYARHLRRTRKLEALTLARQAADLPVHDELQQALDAAYRRAFFLSRAKGVVDAMTADARRPPPPAPVALMEYGHDS</sequence>
<name>A0A7Y7IVY1_9PROT</name>
<gene>
    <name evidence="2" type="ORF">HUK84_09375</name>
</gene>
<dbReference type="SUPFAM" id="SSF53448">
    <property type="entry name" value="Nucleotide-diphospho-sugar transferases"/>
    <property type="match status" value="1"/>
</dbReference>
<evidence type="ECO:0000259" key="1">
    <source>
        <dbReference type="Pfam" id="PF00535"/>
    </source>
</evidence>
<evidence type="ECO:0000313" key="3">
    <source>
        <dbReference type="Proteomes" id="UP000534870"/>
    </source>
</evidence>
<dbReference type="PANTHER" id="PTHR43685:SF3">
    <property type="entry name" value="SLR2126 PROTEIN"/>
    <property type="match status" value="1"/>
</dbReference>
<dbReference type="EMBL" id="JABXXP010000156">
    <property type="protein sequence ID" value="NVN11339.1"/>
    <property type="molecule type" value="Genomic_DNA"/>
</dbReference>
<dbReference type="GO" id="GO:0016740">
    <property type="term" value="F:transferase activity"/>
    <property type="evidence" value="ECO:0007669"/>
    <property type="project" value="UniProtKB-KW"/>
</dbReference>
<dbReference type="Proteomes" id="UP000534870">
    <property type="component" value="Unassembled WGS sequence"/>
</dbReference>
<dbReference type="InterPro" id="IPR050834">
    <property type="entry name" value="Glycosyltransf_2"/>
</dbReference>
<organism evidence="2 3">
    <name type="scientific">Nguyenibacter vanlangensis</name>
    <dbReference type="NCBI Taxonomy" id="1216886"/>
    <lineage>
        <taxon>Bacteria</taxon>
        <taxon>Pseudomonadati</taxon>
        <taxon>Pseudomonadota</taxon>
        <taxon>Alphaproteobacteria</taxon>
        <taxon>Acetobacterales</taxon>
        <taxon>Acetobacteraceae</taxon>
        <taxon>Nguyenibacter</taxon>
    </lineage>
</organism>